<dbReference type="AlphaFoldDB" id="A0A9Q0YLJ2"/>
<dbReference type="EMBL" id="JAIZAY010000018">
    <property type="protein sequence ID" value="KAJ8024688.1"/>
    <property type="molecule type" value="Genomic_DNA"/>
</dbReference>
<dbReference type="OrthoDB" id="5945807at2759"/>
<keyword evidence="2" id="KW-1185">Reference proteome</keyword>
<accession>A0A9Q0YLJ2</accession>
<evidence type="ECO:0000313" key="1">
    <source>
        <dbReference type="EMBL" id="KAJ8024688.1"/>
    </source>
</evidence>
<protein>
    <submittedName>
        <fullName evidence="1">Uncharacterized protein</fullName>
    </submittedName>
</protein>
<evidence type="ECO:0000313" key="2">
    <source>
        <dbReference type="Proteomes" id="UP001152320"/>
    </source>
</evidence>
<name>A0A9Q0YLJ2_HOLLE</name>
<organism evidence="1 2">
    <name type="scientific">Holothuria leucospilota</name>
    <name type="common">Black long sea cucumber</name>
    <name type="synonym">Mertensiothuria leucospilota</name>
    <dbReference type="NCBI Taxonomy" id="206669"/>
    <lineage>
        <taxon>Eukaryota</taxon>
        <taxon>Metazoa</taxon>
        <taxon>Echinodermata</taxon>
        <taxon>Eleutherozoa</taxon>
        <taxon>Echinozoa</taxon>
        <taxon>Holothuroidea</taxon>
        <taxon>Aspidochirotacea</taxon>
        <taxon>Aspidochirotida</taxon>
        <taxon>Holothuriidae</taxon>
        <taxon>Holothuria</taxon>
    </lineage>
</organism>
<gene>
    <name evidence="1" type="ORF">HOLleu_34664</name>
</gene>
<proteinExistence type="predicted"/>
<sequence>MERLPMIGLTLTQDFLSTPPPFFQVHCGIGDPSIKHDRSQVTVCISSTKHKNWFPDSMGSVLKVTSDSDYENLVQGLLSRPLFLDVALERFTAPACENYQKTTKADMFVTVNTAHPVIKSQLLKVIDEGRTLIRAGKKFAMKITFNGVLKDWFRSLLAGDEGLLSCLNTVAFAENASIVITNTSEFFEPYGCNPSLICCTICCLPCCLLTCPLYRLHRILTTTDRKVKIQGEIQYLNWVDGVPHAQSNCQFIMHQEVRRRGIYSGSTNAV</sequence>
<reference evidence="1" key="1">
    <citation type="submission" date="2021-10" db="EMBL/GenBank/DDBJ databases">
        <title>Tropical sea cucumber genome reveals ecological adaptation and Cuvierian tubules defense mechanism.</title>
        <authorList>
            <person name="Chen T."/>
        </authorList>
    </citation>
    <scope>NUCLEOTIDE SEQUENCE</scope>
    <source>
        <strain evidence="1">Nanhai2018</strain>
        <tissue evidence="1">Muscle</tissue>
    </source>
</reference>
<comment type="caution">
    <text evidence="1">The sequence shown here is derived from an EMBL/GenBank/DDBJ whole genome shotgun (WGS) entry which is preliminary data.</text>
</comment>
<dbReference type="Proteomes" id="UP001152320">
    <property type="component" value="Chromosome 18"/>
</dbReference>